<dbReference type="SUPFAM" id="SSF55729">
    <property type="entry name" value="Acyl-CoA N-acyltransferases (Nat)"/>
    <property type="match status" value="1"/>
</dbReference>
<feature type="domain" description="N-acetyltransferase" evidence="1">
    <location>
        <begin position="16"/>
        <end position="169"/>
    </location>
</feature>
<keyword evidence="2" id="KW-0808">Transferase</keyword>
<gene>
    <name evidence="2" type="ORF">QD47_06110</name>
</gene>
<dbReference type="PROSITE" id="PS51186">
    <property type="entry name" value="GNAT"/>
    <property type="match status" value="1"/>
</dbReference>
<dbReference type="RefSeq" id="WP_044645278.1">
    <property type="nucleotide sequence ID" value="NZ_JTHP01000007.1"/>
</dbReference>
<dbReference type="EMBL" id="JTHP01000007">
    <property type="protein sequence ID" value="KJD46588.1"/>
    <property type="molecule type" value="Genomic_DNA"/>
</dbReference>
<dbReference type="AlphaFoldDB" id="A0A0D7X6C6"/>
<dbReference type="InterPro" id="IPR016181">
    <property type="entry name" value="Acyl_CoA_acyltransferase"/>
</dbReference>
<evidence type="ECO:0000313" key="2">
    <source>
        <dbReference type="EMBL" id="KJD46588.1"/>
    </source>
</evidence>
<protein>
    <submittedName>
        <fullName evidence="2">Acetyltransferase</fullName>
    </submittedName>
</protein>
<sequence>MNKPAFTSQPSSTTDVELVPYHCEHDEILHTFYLPEDQQQFTGMPDEMLALAKQDPHRHPVVITAAGRPVGFFILYDGDELADYPNTSEALLLRAFSIHYSDQGQGYAKKGLLLLPPYISEYFPHIREVVLGVNARNLPAQSLYLKCGFKDEGDTKMGSHGLQHILKMSLHS</sequence>
<dbReference type="GO" id="GO:0016747">
    <property type="term" value="F:acyltransferase activity, transferring groups other than amino-acyl groups"/>
    <property type="evidence" value="ECO:0007669"/>
    <property type="project" value="InterPro"/>
</dbReference>
<accession>A0A0D7X6C6</accession>
<evidence type="ECO:0000313" key="3">
    <source>
        <dbReference type="Proteomes" id="UP000032534"/>
    </source>
</evidence>
<proteinExistence type="predicted"/>
<dbReference type="Gene3D" id="3.40.630.30">
    <property type="match status" value="1"/>
</dbReference>
<name>A0A0D7X6C6_9BACL</name>
<comment type="caution">
    <text evidence="2">The sequence shown here is derived from an EMBL/GenBank/DDBJ whole genome shotgun (WGS) entry which is preliminary data.</text>
</comment>
<evidence type="ECO:0000259" key="1">
    <source>
        <dbReference type="PROSITE" id="PS51186"/>
    </source>
</evidence>
<dbReference type="OrthoDB" id="66776at2"/>
<dbReference type="Proteomes" id="UP000032534">
    <property type="component" value="Unassembled WGS sequence"/>
</dbReference>
<keyword evidence="3" id="KW-1185">Reference proteome</keyword>
<dbReference type="Pfam" id="PF00583">
    <property type="entry name" value="Acetyltransf_1"/>
    <property type="match status" value="1"/>
</dbReference>
<dbReference type="InterPro" id="IPR000182">
    <property type="entry name" value="GNAT_dom"/>
</dbReference>
<dbReference type="PATRIC" id="fig|159743.3.peg.1323"/>
<organism evidence="2 3">
    <name type="scientific">Paenibacillus terrae</name>
    <dbReference type="NCBI Taxonomy" id="159743"/>
    <lineage>
        <taxon>Bacteria</taxon>
        <taxon>Bacillati</taxon>
        <taxon>Bacillota</taxon>
        <taxon>Bacilli</taxon>
        <taxon>Bacillales</taxon>
        <taxon>Paenibacillaceae</taxon>
        <taxon>Paenibacillus</taxon>
    </lineage>
</organism>
<reference evidence="2 3" key="1">
    <citation type="submission" date="2014-11" db="EMBL/GenBank/DDBJ databases">
        <title>Draft Genome Sequences of Paenibacillus polymyxa NRRL B-30509 and Paenibacillus terrae NRRL B-30644, Strains from a Poultry Environment that Produce Tridecaptin A and Paenicidins.</title>
        <authorList>
            <person name="van Belkum M.J."/>
            <person name="Lohans C.T."/>
            <person name="Vederas J.C."/>
        </authorList>
    </citation>
    <scope>NUCLEOTIDE SEQUENCE [LARGE SCALE GENOMIC DNA]</scope>
    <source>
        <strain evidence="2 3">NRRL B-30644</strain>
    </source>
</reference>